<dbReference type="EMBL" id="ABVL01000010">
    <property type="protein sequence ID" value="EDY18992.1"/>
    <property type="molecule type" value="Genomic_DNA"/>
</dbReference>
<dbReference type="InParanoid" id="B4D412"/>
<dbReference type="PROSITE" id="PS50042">
    <property type="entry name" value="CNMP_BINDING_3"/>
    <property type="match status" value="1"/>
</dbReference>
<dbReference type="SMART" id="SM00100">
    <property type="entry name" value="cNMP"/>
    <property type="match status" value="1"/>
</dbReference>
<dbReference type="SUPFAM" id="SSF51206">
    <property type="entry name" value="cAMP-binding domain-like"/>
    <property type="match status" value="1"/>
</dbReference>
<name>B4D412_9BACT</name>
<keyword evidence="2 4" id="KW-0560">Oxidoreductase</keyword>
<gene>
    <name evidence="4" type="ORF">CfE428DRAFT_3650</name>
</gene>
<dbReference type="PRINTS" id="PR00368">
    <property type="entry name" value="FADPNR"/>
</dbReference>
<dbReference type="PANTHER" id="PTHR48105">
    <property type="entry name" value="THIOREDOXIN REDUCTASE 1-RELATED-RELATED"/>
    <property type="match status" value="1"/>
</dbReference>
<evidence type="ECO:0000313" key="4">
    <source>
        <dbReference type="EMBL" id="EDY18992.1"/>
    </source>
</evidence>
<feature type="domain" description="Cyclic nucleotide-binding" evidence="3">
    <location>
        <begin position="18"/>
        <end position="138"/>
    </location>
</feature>
<evidence type="ECO:0000259" key="3">
    <source>
        <dbReference type="PROSITE" id="PS50042"/>
    </source>
</evidence>
<dbReference type="Pfam" id="PF07992">
    <property type="entry name" value="Pyr_redox_2"/>
    <property type="match status" value="1"/>
</dbReference>
<keyword evidence="1" id="KW-0285">Flavoprotein</keyword>
<dbReference type="CDD" id="cd00038">
    <property type="entry name" value="CAP_ED"/>
    <property type="match status" value="1"/>
</dbReference>
<dbReference type="PRINTS" id="PR00469">
    <property type="entry name" value="PNDRDTASEII"/>
</dbReference>
<dbReference type="InterPro" id="IPR023753">
    <property type="entry name" value="FAD/NAD-binding_dom"/>
</dbReference>
<dbReference type="EC" id="1.8.1.9" evidence="4"/>
<dbReference type="InterPro" id="IPR014710">
    <property type="entry name" value="RmlC-like_jellyroll"/>
</dbReference>
<dbReference type="InterPro" id="IPR050097">
    <property type="entry name" value="Ferredoxin-NADP_redctase_2"/>
</dbReference>
<dbReference type="GO" id="GO:0004791">
    <property type="term" value="F:thioredoxin-disulfide reductase (NADPH) activity"/>
    <property type="evidence" value="ECO:0007669"/>
    <property type="project" value="UniProtKB-EC"/>
</dbReference>
<organism evidence="4 5">
    <name type="scientific">Chthoniobacter flavus Ellin428</name>
    <dbReference type="NCBI Taxonomy" id="497964"/>
    <lineage>
        <taxon>Bacteria</taxon>
        <taxon>Pseudomonadati</taxon>
        <taxon>Verrucomicrobiota</taxon>
        <taxon>Spartobacteria</taxon>
        <taxon>Chthoniobacterales</taxon>
        <taxon>Chthoniobacteraceae</taxon>
        <taxon>Chthoniobacter</taxon>
    </lineage>
</organism>
<dbReference type="Pfam" id="PF00027">
    <property type="entry name" value="cNMP_binding"/>
    <property type="match status" value="1"/>
</dbReference>
<dbReference type="InterPro" id="IPR000595">
    <property type="entry name" value="cNMP-bd_dom"/>
</dbReference>
<dbReference type="Gene3D" id="2.60.120.10">
    <property type="entry name" value="Jelly Rolls"/>
    <property type="match status" value="1"/>
</dbReference>
<protein>
    <submittedName>
        <fullName evidence="4">Cyclic nucleotide-regulated FAD-dependent pyridine nucleotide-disulphide oxidoreductase</fullName>
        <ecNumber evidence="4">1.8.1.9</ecNumber>
    </submittedName>
</protein>
<dbReference type="RefSeq" id="WP_006980975.1">
    <property type="nucleotide sequence ID" value="NZ_ABVL01000010.1"/>
</dbReference>
<dbReference type="SUPFAM" id="SSF51905">
    <property type="entry name" value="FAD/NAD(P)-binding domain"/>
    <property type="match status" value="1"/>
</dbReference>
<proteinExistence type="predicted"/>
<evidence type="ECO:0000313" key="5">
    <source>
        <dbReference type="Proteomes" id="UP000005824"/>
    </source>
</evidence>
<dbReference type="InterPro" id="IPR018490">
    <property type="entry name" value="cNMP-bd_dom_sf"/>
</dbReference>
<dbReference type="STRING" id="497964.CfE428DRAFT_3650"/>
<accession>B4D412</accession>
<reference evidence="4 5" key="1">
    <citation type="journal article" date="2011" name="J. Bacteriol.">
        <title>Genome sequence of Chthoniobacter flavus Ellin428, an aerobic heterotrophic soil bacterium.</title>
        <authorList>
            <person name="Kant R."/>
            <person name="van Passel M.W."/>
            <person name="Palva A."/>
            <person name="Lucas S."/>
            <person name="Lapidus A."/>
            <person name="Glavina Del Rio T."/>
            <person name="Dalin E."/>
            <person name="Tice H."/>
            <person name="Bruce D."/>
            <person name="Goodwin L."/>
            <person name="Pitluck S."/>
            <person name="Larimer F.W."/>
            <person name="Land M.L."/>
            <person name="Hauser L."/>
            <person name="Sangwan P."/>
            <person name="de Vos W.M."/>
            <person name="Janssen P.H."/>
            <person name="Smidt H."/>
        </authorList>
    </citation>
    <scope>NUCLEOTIDE SEQUENCE [LARGE SCALE GENOMIC DNA]</scope>
    <source>
        <strain evidence="4 5">Ellin428</strain>
    </source>
</reference>
<dbReference type="AlphaFoldDB" id="B4D412"/>
<keyword evidence="5" id="KW-1185">Reference proteome</keyword>
<sequence>MNTPDPDEQFYRDTESVAFPKLDDRQMAMLEGLGRRRKVKQGEIIYRAGQRDFAMAVVITGEIEVFAVRDGVEQILAGGGPRDFAGDIAMLNGTSAVASARGKSPESEILEVPAADLRRALVELPGLGRPLVDAFIMRRQRLRRDRDFAGLRVLADGGSQDGHLIHDFLDKNHIPHRLIPVESEDGKALAARLHLAHRDLPALIDVNGAPLRRPSLREVAQVAGLLRRLEREDEMEIFCDLVIVGAGPAGLAAAVYAASEGLKTVVLESYAPGGQAGSSSLIENFFGFPTGISGGDLTHRAQLQAFRFGAKFSTPAQALSLTITDGEYRAALQVESCPATLWARCAIIATGASYRRIEAEGREDFEGLGVYYAATAMEGALCRGATVVVAGGGNSAGQAAMFLSECAAKVLLVIRGADLSKSMSSYLSRRVETKENIEILRYTEIRKMTGGRCLEQVELENTATGERRTVQTPAVFSMIGAKPCTDWLPPEIEVDEKGFIKTGQAVAKAPAWQKSERPPGALETSCPGIFAAGDVRSGSVKRCAAAVGEGGTAVEGVHDALGTYVERIAPPRG</sequence>
<dbReference type="Proteomes" id="UP000005824">
    <property type="component" value="Unassembled WGS sequence"/>
</dbReference>
<evidence type="ECO:0000256" key="2">
    <source>
        <dbReference type="ARBA" id="ARBA00023002"/>
    </source>
</evidence>
<dbReference type="InterPro" id="IPR036188">
    <property type="entry name" value="FAD/NAD-bd_sf"/>
</dbReference>
<dbReference type="eggNOG" id="COG0492">
    <property type="taxonomic scope" value="Bacteria"/>
</dbReference>
<dbReference type="Gene3D" id="3.50.50.60">
    <property type="entry name" value="FAD/NAD(P)-binding domain"/>
    <property type="match status" value="2"/>
</dbReference>
<comment type="caution">
    <text evidence="4">The sequence shown here is derived from an EMBL/GenBank/DDBJ whole genome shotgun (WGS) entry which is preliminary data.</text>
</comment>
<evidence type="ECO:0000256" key="1">
    <source>
        <dbReference type="ARBA" id="ARBA00022630"/>
    </source>
</evidence>